<accession>A0A167DPE3</accession>
<dbReference type="AlphaFoldDB" id="A0A167DPE3"/>
<dbReference type="Proteomes" id="UP000189580">
    <property type="component" value="Chromosome a"/>
</dbReference>
<evidence type="ECO:0000313" key="3">
    <source>
        <dbReference type="Proteomes" id="UP000189580"/>
    </source>
</evidence>
<dbReference type="RefSeq" id="XP_018735612.1">
    <property type="nucleotide sequence ID" value="XM_018878294.1"/>
</dbReference>
<evidence type="ECO:0000313" key="2">
    <source>
        <dbReference type="EMBL" id="ANB13135.1"/>
    </source>
</evidence>
<feature type="compositionally biased region" description="Acidic residues" evidence="1">
    <location>
        <begin position="188"/>
        <end position="218"/>
    </location>
</feature>
<dbReference type="EMBL" id="CP014501">
    <property type="protein sequence ID" value="ANB13135.1"/>
    <property type="molecule type" value="Genomic_DNA"/>
</dbReference>
<feature type="compositionally biased region" description="Basic and acidic residues" evidence="1">
    <location>
        <begin position="106"/>
        <end position="130"/>
    </location>
</feature>
<feature type="region of interest" description="Disordered" evidence="1">
    <location>
        <begin position="105"/>
        <end position="130"/>
    </location>
</feature>
<feature type="region of interest" description="Disordered" evidence="1">
    <location>
        <begin position="183"/>
        <end position="222"/>
    </location>
</feature>
<organism evidence="2 3">
    <name type="scientific">Sugiyamaella lignohabitans</name>
    <dbReference type="NCBI Taxonomy" id="796027"/>
    <lineage>
        <taxon>Eukaryota</taxon>
        <taxon>Fungi</taxon>
        <taxon>Dikarya</taxon>
        <taxon>Ascomycota</taxon>
        <taxon>Saccharomycotina</taxon>
        <taxon>Dipodascomycetes</taxon>
        <taxon>Dipodascales</taxon>
        <taxon>Trichomonascaceae</taxon>
        <taxon>Sugiyamaella</taxon>
    </lineage>
</organism>
<reference evidence="2 3" key="1">
    <citation type="submission" date="2016-02" db="EMBL/GenBank/DDBJ databases">
        <title>Complete genome sequence and transcriptome regulation of the pentose utilising yeast Sugiyamaella lignohabitans.</title>
        <authorList>
            <person name="Bellasio M."/>
            <person name="Peymann A."/>
            <person name="Valli M."/>
            <person name="Sipitzky M."/>
            <person name="Graf A."/>
            <person name="Sauer M."/>
            <person name="Marx H."/>
            <person name="Mattanovich D."/>
        </authorList>
    </citation>
    <scope>NUCLEOTIDE SEQUENCE [LARGE SCALE GENOMIC DNA]</scope>
    <source>
        <strain evidence="2 3">CBS 10342</strain>
    </source>
</reference>
<name>A0A167DPE3_9ASCO</name>
<dbReference type="PROSITE" id="PS00018">
    <property type="entry name" value="EF_HAND_1"/>
    <property type="match status" value="1"/>
</dbReference>
<dbReference type="KEGG" id="slb:AWJ20_1416"/>
<sequence>MSYLPPALALVPASEISQTDMFVLAAAARSKLIKEACSHRHDMRVLIGHGKLLDNVLLSLAKSRRQSGTTTQGAIPVPLLPPNKYQGGFGIPRTSAVRSTINVIQEEEKQSPGEGKMRGESKYDSKNNYNDDKLFSVREVSSNKGDGVIRDQAYGYDEYDDYEDYDDYEHYEYYEEEGQYELCSASDSDSDTDEDRSIDYYDFDEWDEDDEEDEEVDADISLQKAPESWGNYRLSGQESRLDLQAVF</sequence>
<proteinExistence type="predicted"/>
<evidence type="ECO:0000256" key="1">
    <source>
        <dbReference type="SAM" id="MobiDB-lite"/>
    </source>
</evidence>
<protein>
    <submittedName>
        <fullName evidence="2">Uncharacterized protein</fullName>
    </submittedName>
</protein>
<dbReference type="InterPro" id="IPR018247">
    <property type="entry name" value="EF_Hand_1_Ca_BS"/>
</dbReference>
<dbReference type="OrthoDB" id="5431245at2759"/>
<gene>
    <name evidence="2" type="ORF">AWJ20_1416</name>
</gene>
<keyword evidence="3" id="KW-1185">Reference proteome</keyword>
<dbReference type="GeneID" id="30033216"/>